<accession>A0A8C0EZ69</accession>
<keyword evidence="7 9" id="KW-0472">Membrane</keyword>
<keyword evidence="4 8" id="KW-0863">Zinc-finger</keyword>
<reference evidence="11" key="1">
    <citation type="submission" date="2025-08" db="UniProtKB">
        <authorList>
            <consortium name="Ensembl"/>
        </authorList>
    </citation>
    <scope>IDENTIFICATION</scope>
</reference>
<keyword evidence="3" id="KW-0479">Metal-binding</keyword>
<dbReference type="GO" id="GO:0061630">
    <property type="term" value="F:ubiquitin protein ligase activity"/>
    <property type="evidence" value="ECO:0007669"/>
    <property type="project" value="TreeGrafter"/>
</dbReference>
<name>A0A8C0EZ69_BUBBB</name>
<sequence>ILKSVLLYLCHHQASTIPNPWLINVITERTDITGLLTLQWVSNIFTLLQMRVVLLYFTTKLYWWRSLSMWGMLSVITSYITFRAICKPLSGRTPHLSFLLSIGWFLLICKLSYAIGIVGYLTIMDLTHPSILLWFYDRIKSDDSVDFAVTLLFYRLYYGVMGRDFAEMCSDSMVSTTGFYSISGIPTTNLSNDICTICRQKIFVDINEEGIIQNTYQLSCNHVFYESCICGWCIVVGKNQTFPYCPEKVDLKRILSENAHVLYGQLLDWLCYLVVWQPVVIGIVQGISYSLGLE</sequence>
<evidence type="ECO:0000313" key="11">
    <source>
        <dbReference type="Ensembl" id="ENSBOBP00000011666.1"/>
    </source>
</evidence>
<dbReference type="PROSITE" id="PS50089">
    <property type="entry name" value="ZF_RING_2"/>
    <property type="match status" value="1"/>
</dbReference>
<keyword evidence="6 9" id="KW-1133">Transmembrane helix</keyword>
<keyword evidence="12" id="KW-1185">Reference proteome</keyword>
<keyword evidence="5" id="KW-0862">Zinc</keyword>
<dbReference type="Gene3D" id="3.30.40.10">
    <property type="entry name" value="Zinc/RING finger domain, C3HC4 (zinc finger)"/>
    <property type="match status" value="1"/>
</dbReference>
<evidence type="ECO:0000256" key="5">
    <source>
        <dbReference type="ARBA" id="ARBA00022833"/>
    </source>
</evidence>
<dbReference type="GO" id="GO:0036503">
    <property type="term" value="P:ERAD pathway"/>
    <property type="evidence" value="ECO:0007669"/>
    <property type="project" value="TreeGrafter"/>
</dbReference>
<dbReference type="AlphaFoldDB" id="A0A8C0EZ69"/>
<comment type="subcellular location">
    <subcellularLocation>
        <location evidence="1">Membrane</location>
        <topology evidence="1">Multi-pass membrane protein</topology>
    </subcellularLocation>
</comment>
<evidence type="ECO:0000256" key="9">
    <source>
        <dbReference type="SAM" id="Phobius"/>
    </source>
</evidence>
<dbReference type="CDD" id="cd16475">
    <property type="entry name" value="RING-H2_RNF121-like"/>
    <property type="match status" value="1"/>
</dbReference>
<dbReference type="PANTHER" id="PTHR13407:SF2">
    <property type="entry name" value="RING FINGER PROTEIN 175"/>
    <property type="match status" value="1"/>
</dbReference>
<dbReference type="InterPro" id="IPR040176">
    <property type="entry name" value="RNF121/RNF175"/>
</dbReference>
<evidence type="ECO:0000256" key="7">
    <source>
        <dbReference type="ARBA" id="ARBA00023136"/>
    </source>
</evidence>
<dbReference type="GO" id="GO:0000139">
    <property type="term" value="C:Golgi membrane"/>
    <property type="evidence" value="ECO:0007669"/>
    <property type="project" value="TreeGrafter"/>
</dbReference>
<dbReference type="GO" id="GO:0005789">
    <property type="term" value="C:endoplasmic reticulum membrane"/>
    <property type="evidence" value="ECO:0007669"/>
    <property type="project" value="TreeGrafter"/>
</dbReference>
<feature type="transmembrane region" description="Helical" evidence="9">
    <location>
        <begin position="98"/>
        <end position="123"/>
    </location>
</feature>
<evidence type="ECO:0000256" key="3">
    <source>
        <dbReference type="ARBA" id="ARBA00022723"/>
    </source>
</evidence>
<evidence type="ECO:0000256" key="1">
    <source>
        <dbReference type="ARBA" id="ARBA00004141"/>
    </source>
</evidence>
<protein>
    <submittedName>
        <fullName evidence="11">Ring finger protein 175</fullName>
    </submittedName>
</protein>
<feature type="domain" description="RING-type" evidence="10">
    <location>
        <begin position="195"/>
        <end position="246"/>
    </location>
</feature>
<proteinExistence type="predicted"/>
<evidence type="ECO:0000256" key="4">
    <source>
        <dbReference type="ARBA" id="ARBA00022771"/>
    </source>
</evidence>
<keyword evidence="2 9" id="KW-0812">Transmembrane</keyword>
<evidence type="ECO:0000256" key="8">
    <source>
        <dbReference type="PROSITE-ProRule" id="PRU00175"/>
    </source>
</evidence>
<evidence type="ECO:0000313" key="12">
    <source>
        <dbReference type="Proteomes" id="UP000694567"/>
    </source>
</evidence>
<dbReference type="InterPro" id="IPR013083">
    <property type="entry name" value="Znf_RING/FYVE/PHD"/>
</dbReference>
<feature type="transmembrane region" description="Helical" evidence="9">
    <location>
        <begin position="63"/>
        <end position="86"/>
    </location>
</feature>
<evidence type="ECO:0000259" key="10">
    <source>
        <dbReference type="PROSITE" id="PS50089"/>
    </source>
</evidence>
<evidence type="ECO:0000256" key="6">
    <source>
        <dbReference type="ARBA" id="ARBA00022989"/>
    </source>
</evidence>
<dbReference type="InterPro" id="IPR001841">
    <property type="entry name" value="Znf_RING"/>
</dbReference>
<reference evidence="11" key="2">
    <citation type="submission" date="2025-09" db="UniProtKB">
        <authorList>
            <consortium name="Ensembl"/>
        </authorList>
    </citation>
    <scope>IDENTIFICATION</scope>
</reference>
<dbReference type="Ensembl" id="ENSBOBT00000011948.1">
    <property type="protein sequence ID" value="ENSBOBP00000011666.1"/>
    <property type="gene ID" value="ENSBOBG00000007421.1"/>
</dbReference>
<dbReference type="Proteomes" id="UP000694567">
    <property type="component" value="Unplaced"/>
</dbReference>
<dbReference type="PANTHER" id="PTHR13407">
    <property type="entry name" value="RNF121 PROTEIN"/>
    <property type="match status" value="1"/>
</dbReference>
<dbReference type="GO" id="GO:0008270">
    <property type="term" value="F:zinc ion binding"/>
    <property type="evidence" value="ECO:0007669"/>
    <property type="project" value="UniProtKB-KW"/>
</dbReference>
<evidence type="ECO:0000256" key="2">
    <source>
        <dbReference type="ARBA" id="ARBA00022692"/>
    </source>
</evidence>
<dbReference type="SUPFAM" id="SSF57850">
    <property type="entry name" value="RING/U-box"/>
    <property type="match status" value="1"/>
</dbReference>
<organism evidence="11 12">
    <name type="scientific">Bubo bubo</name>
    <name type="common">Eurasian eagle-owl</name>
    <name type="synonym">Strix bubo</name>
    <dbReference type="NCBI Taxonomy" id="30461"/>
    <lineage>
        <taxon>Eukaryota</taxon>
        <taxon>Metazoa</taxon>
        <taxon>Chordata</taxon>
        <taxon>Craniata</taxon>
        <taxon>Vertebrata</taxon>
        <taxon>Euteleostomi</taxon>
        <taxon>Archelosauria</taxon>
        <taxon>Archosauria</taxon>
        <taxon>Dinosauria</taxon>
        <taxon>Saurischia</taxon>
        <taxon>Theropoda</taxon>
        <taxon>Coelurosauria</taxon>
        <taxon>Aves</taxon>
        <taxon>Neognathae</taxon>
        <taxon>Neoaves</taxon>
        <taxon>Telluraves</taxon>
        <taxon>Strigiformes</taxon>
        <taxon>Strigidae</taxon>
        <taxon>Bubo</taxon>
    </lineage>
</organism>